<dbReference type="Proteomes" id="UP000077755">
    <property type="component" value="Chromosome 7"/>
</dbReference>
<protein>
    <submittedName>
        <fullName evidence="1">Uncharacterized protein</fullName>
    </submittedName>
</protein>
<evidence type="ECO:0000313" key="1">
    <source>
        <dbReference type="EMBL" id="WOH08638.1"/>
    </source>
</evidence>
<accession>A0A161X3Z2</accession>
<name>A0A161X3Z2_DAUCS</name>
<evidence type="ECO:0000313" key="2">
    <source>
        <dbReference type="Proteomes" id="UP000077755"/>
    </source>
</evidence>
<proteinExistence type="predicted"/>
<reference evidence="1" key="1">
    <citation type="journal article" date="2016" name="Nat. Genet.">
        <title>A high-quality carrot genome assembly provides new insights into carotenoid accumulation and asterid genome evolution.</title>
        <authorList>
            <person name="Iorizzo M."/>
            <person name="Ellison S."/>
            <person name="Senalik D."/>
            <person name="Zeng P."/>
            <person name="Satapoomin P."/>
            <person name="Huang J."/>
            <person name="Bowman M."/>
            <person name="Iovene M."/>
            <person name="Sanseverino W."/>
            <person name="Cavagnaro P."/>
            <person name="Yildiz M."/>
            <person name="Macko-Podgorni A."/>
            <person name="Moranska E."/>
            <person name="Grzebelus E."/>
            <person name="Grzebelus D."/>
            <person name="Ashrafi H."/>
            <person name="Zheng Z."/>
            <person name="Cheng S."/>
            <person name="Spooner D."/>
            <person name="Van Deynze A."/>
            <person name="Simon P."/>
        </authorList>
    </citation>
    <scope>NUCLEOTIDE SEQUENCE</scope>
    <source>
        <tissue evidence="1">Leaf</tissue>
    </source>
</reference>
<organism evidence="1 2">
    <name type="scientific">Daucus carota subsp. sativus</name>
    <name type="common">Carrot</name>
    <dbReference type="NCBI Taxonomy" id="79200"/>
    <lineage>
        <taxon>Eukaryota</taxon>
        <taxon>Viridiplantae</taxon>
        <taxon>Streptophyta</taxon>
        <taxon>Embryophyta</taxon>
        <taxon>Tracheophyta</taxon>
        <taxon>Spermatophyta</taxon>
        <taxon>Magnoliopsida</taxon>
        <taxon>eudicotyledons</taxon>
        <taxon>Gunneridae</taxon>
        <taxon>Pentapetalae</taxon>
        <taxon>asterids</taxon>
        <taxon>campanulids</taxon>
        <taxon>Apiales</taxon>
        <taxon>Apiaceae</taxon>
        <taxon>Apioideae</taxon>
        <taxon>Scandiceae</taxon>
        <taxon>Daucinae</taxon>
        <taxon>Daucus</taxon>
        <taxon>Daucus sect. Daucus</taxon>
    </lineage>
</organism>
<dbReference type="EMBL" id="CP093349">
    <property type="protein sequence ID" value="WOH08638.1"/>
    <property type="molecule type" value="Genomic_DNA"/>
</dbReference>
<dbReference type="Gramene" id="KZM87163">
    <property type="protein sequence ID" value="KZM87163"/>
    <property type="gene ID" value="DCAR_024297"/>
</dbReference>
<sequence length="175" mass="18902">MVGFLSNNSQVKSHILSLFLALGRGLQSEQNNVQETKGASDGGLDLTMSDMVVPDSLSGGGGTMFMSRMGVVNIGDLLEEVQMLRNVVANKEYLGTSRDVMSRTAAETWTADVTCGNSQISREAAKDKSVGMQGLMKGESENQNAKFADQFETDLPVEGDPNTNDDVVDVYFFMN</sequence>
<dbReference type="AlphaFoldDB" id="A0A161X3Z2"/>
<keyword evidence="2" id="KW-1185">Reference proteome</keyword>
<gene>
    <name evidence="1" type="ORF">DCAR_0728082</name>
</gene>
<reference evidence="1" key="2">
    <citation type="submission" date="2022-03" db="EMBL/GenBank/DDBJ databases">
        <title>Draft title - Genomic analysis of global carrot germplasm unveils the trajectory of domestication and the origin of high carotenoid orange carrot.</title>
        <authorList>
            <person name="Iorizzo M."/>
            <person name="Ellison S."/>
            <person name="Senalik D."/>
            <person name="Macko-Podgorni A."/>
            <person name="Grzebelus D."/>
            <person name="Bostan H."/>
            <person name="Rolling W."/>
            <person name="Curaba J."/>
            <person name="Simon P."/>
        </authorList>
    </citation>
    <scope>NUCLEOTIDE SEQUENCE</scope>
    <source>
        <tissue evidence="1">Leaf</tissue>
    </source>
</reference>